<evidence type="ECO:0000313" key="2">
    <source>
        <dbReference type="EMBL" id="VVD04145.1"/>
    </source>
</evidence>
<dbReference type="AlphaFoldDB" id="A0A5E4R1F3"/>
<name>A0A5E4R1F3_9NEOP</name>
<sequence>MEAQDKSELSERLQNILNNLTKCKFNYINGSNECSTLREINIKLESELKETRELEKSHRYQLLTSREMIANLQETVSHLAYLKRDIQADSDTHVAQLTNLIEELRSKQKDMEREHRDQKLKEVEEKLKQSQFKEYLAQSTCPSQYENKVERPYSVEPNSSYSVETSAFGNQTSQMPINKGPAQNTLQVMYYDGKTRKNDKKSSFNITKKRKLYSGERLD</sequence>
<evidence type="ECO:0000313" key="3">
    <source>
        <dbReference type="Proteomes" id="UP000324832"/>
    </source>
</evidence>
<evidence type="ECO:0000256" key="1">
    <source>
        <dbReference type="SAM" id="Coils"/>
    </source>
</evidence>
<dbReference type="EMBL" id="FZQP02006834">
    <property type="protein sequence ID" value="VVD04145.1"/>
    <property type="molecule type" value="Genomic_DNA"/>
</dbReference>
<accession>A0A5E4R1F3</accession>
<organism evidence="2 3">
    <name type="scientific">Leptidea sinapis</name>
    <dbReference type="NCBI Taxonomy" id="189913"/>
    <lineage>
        <taxon>Eukaryota</taxon>
        <taxon>Metazoa</taxon>
        <taxon>Ecdysozoa</taxon>
        <taxon>Arthropoda</taxon>
        <taxon>Hexapoda</taxon>
        <taxon>Insecta</taxon>
        <taxon>Pterygota</taxon>
        <taxon>Neoptera</taxon>
        <taxon>Endopterygota</taxon>
        <taxon>Lepidoptera</taxon>
        <taxon>Glossata</taxon>
        <taxon>Ditrysia</taxon>
        <taxon>Papilionoidea</taxon>
        <taxon>Pieridae</taxon>
        <taxon>Dismorphiinae</taxon>
        <taxon>Leptidea</taxon>
    </lineage>
</organism>
<feature type="coiled-coil region" evidence="1">
    <location>
        <begin position="94"/>
        <end position="121"/>
    </location>
</feature>
<dbReference type="Proteomes" id="UP000324832">
    <property type="component" value="Unassembled WGS sequence"/>
</dbReference>
<gene>
    <name evidence="2" type="ORF">LSINAPIS_LOCUS13967</name>
</gene>
<keyword evidence="1" id="KW-0175">Coiled coil</keyword>
<keyword evidence="3" id="KW-1185">Reference proteome</keyword>
<proteinExistence type="predicted"/>
<protein>
    <submittedName>
        <fullName evidence="2">Uncharacterized protein</fullName>
    </submittedName>
</protein>
<reference evidence="2 3" key="1">
    <citation type="submission" date="2017-07" db="EMBL/GenBank/DDBJ databases">
        <authorList>
            <person name="Talla V."/>
            <person name="Backstrom N."/>
        </authorList>
    </citation>
    <scope>NUCLEOTIDE SEQUENCE [LARGE SCALE GENOMIC DNA]</scope>
</reference>